<dbReference type="GO" id="GO:0008270">
    <property type="term" value="F:zinc ion binding"/>
    <property type="evidence" value="ECO:0007669"/>
    <property type="project" value="InterPro"/>
</dbReference>
<keyword evidence="3" id="KW-1185">Reference proteome</keyword>
<dbReference type="EMBL" id="JAMSHJ010000002">
    <property type="protein sequence ID" value="KAI5438360.1"/>
    <property type="molecule type" value="Genomic_DNA"/>
</dbReference>
<dbReference type="Gramene" id="Psat02G0419600-T1">
    <property type="protein sequence ID" value="KAI5438360.1"/>
    <property type="gene ID" value="KIW84_024196"/>
</dbReference>
<feature type="region of interest" description="Disordered" evidence="1">
    <location>
        <begin position="128"/>
        <end position="157"/>
    </location>
</feature>
<proteinExistence type="predicted"/>
<dbReference type="InterPro" id="IPR036875">
    <property type="entry name" value="Znf_CCHC_sf"/>
</dbReference>
<dbReference type="GO" id="GO:0003676">
    <property type="term" value="F:nucleic acid binding"/>
    <property type="evidence" value="ECO:0007669"/>
    <property type="project" value="InterPro"/>
</dbReference>
<name>A0A9D4YJJ1_PEA</name>
<evidence type="ECO:0000313" key="3">
    <source>
        <dbReference type="Proteomes" id="UP001058974"/>
    </source>
</evidence>
<feature type="region of interest" description="Disordered" evidence="1">
    <location>
        <begin position="192"/>
        <end position="211"/>
    </location>
</feature>
<organism evidence="2 3">
    <name type="scientific">Pisum sativum</name>
    <name type="common">Garden pea</name>
    <name type="synonym">Lathyrus oleraceus</name>
    <dbReference type="NCBI Taxonomy" id="3888"/>
    <lineage>
        <taxon>Eukaryota</taxon>
        <taxon>Viridiplantae</taxon>
        <taxon>Streptophyta</taxon>
        <taxon>Embryophyta</taxon>
        <taxon>Tracheophyta</taxon>
        <taxon>Spermatophyta</taxon>
        <taxon>Magnoliopsida</taxon>
        <taxon>eudicotyledons</taxon>
        <taxon>Gunneridae</taxon>
        <taxon>Pentapetalae</taxon>
        <taxon>rosids</taxon>
        <taxon>fabids</taxon>
        <taxon>Fabales</taxon>
        <taxon>Fabaceae</taxon>
        <taxon>Papilionoideae</taxon>
        <taxon>50 kb inversion clade</taxon>
        <taxon>NPAAA clade</taxon>
        <taxon>Hologalegina</taxon>
        <taxon>IRL clade</taxon>
        <taxon>Fabeae</taxon>
        <taxon>Lathyrus</taxon>
    </lineage>
</organism>
<evidence type="ECO:0000256" key="1">
    <source>
        <dbReference type="SAM" id="MobiDB-lite"/>
    </source>
</evidence>
<dbReference type="Proteomes" id="UP001058974">
    <property type="component" value="Chromosome 2"/>
</dbReference>
<reference evidence="2 3" key="1">
    <citation type="journal article" date="2022" name="Nat. Genet.">
        <title>Improved pea reference genome and pan-genome highlight genomic features and evolutionary characteristics.</title>
        <authorList>
            <person name="Yang T."/>
            <person name="Liu R."/>
            <person name="Luo Y."/>
            <person name="Hu S."/>
            <person name="Wang D."/>
            <person name="Wang C."/>
            <person name="Pandey M.K."/>
            <person name="Ge S."/>
            <person name="Xu Q."/>
            <person name="Li N."/>
            <person name="Li G."/>
            <person name="Huang Y."/>
            <person name="Saxena R.K."/>
            <person name="Ji Y."/>
            <person name="Li M."/>
            <person name="Yan X."/>
            <person name="He Y."/>
            <person name="Liu Y."/>
            <person name="Wang X."/>
            <person name="Xiang C."/>
            <person name="Varshney R.K."/>
            <person name="Ding H."/>
            <person name="Gao S."/>
            <person name="Zong X."/>
        </authorList>
    </citation>
    <scope>NUCLEOTIDE SEQUENCE [LARGE SCALE GENOMIC DNA]</scope>
    <source>
        <strain evidence="2 3">cv. Zhongwan 6</strain>
    </source>
</reference>
<dbReference type="AlphaFoldDB" id="A0A9D4YJJ1"/>
<gene>
    <name evidence="2" type="ORF">KIW84_024196</name>
</gene>
<accession>A0A9D4YJJ1</accession>
<evidence type="ECO:0000313" key="2">
    <source>
        <dbReference type="EMBL" id="KAI5438360.1"/>
    </source>
</evidence>
<protein>
    <recommendedName>
        <fullName evidence="4">Retrotransposon Copia-like N-terminal domain-containing protein</fullName>
    </recommendedName>
</protein>
<comment type="caution">
    <text evidence="2">The sequence shown here is derived from an EMBL/GenBank/DDBJ whole genome shotgun (WGS) entry which is preliminary data.</text>
</comment>
<dbReference type="SUPFAM" id="SSF57756">
    <property type="entry name" value="Retrovirus zinc finger-like domains"/>
    <property type="match status" value="1"/>
</dbReference>
<evidence type="ECO:0008006" key="4">
    <source>
        <dbReference type="Google" id="ProtNLM"/>
    </source>
</evidence>
<sequence>MDSEEPQDSVVKNPPHSQGFSIVFASSNSNNTFGRKLSIKLQDNNYLLWNQQVEGIILTQNMHKVVVNPQIPQKFNYVQDRVSEYFRVNMLMSSSLCSRSSIGQISPRVSCVHVASTIAHTIQETNNSRGAFSSNRDRGNRFTRGRGRGRSLSTNGTHRNRPTCQLCEKYGHYIVDCLHRYDELFIPQNTTNSQSNSVSSFGTKQDQAQDASQNSQVMAMVAITSQPYAFTQEYSLPSELESQAWPTDLGVSDHLTPFDTHLHNLKP</sequence>